<dbReference type="SMART" id="SM00768">
    <property type="entry name" value="X8"/>
    <property type="match status" value="1"/>
</dbReference>
<dbReference type="Gene3D" id="1.20.58.1040">
    <property type="match status" value="1"/>
</dbReference>
<keyword evidence="8 9" id="KW-0449">Lipoprotein</keyword>
<dbReference type="InterPro" id="IPR012946">
    <property type="entry name" value="X8"/>
</dbReference>
<name>A0A9P4UCC9_9PLEO</name>
<evidence type="ECO:0000256" key="1">
    <source>
        <dbReference type="ARBA" id="ARBA00004609"/>
    </source>
</evidence>
<dbReference type="Pfam" id="PF07983">
    <property type="entry name" value="X8"/>
    <property type="match status" value="1"/>
</dbReference>
<dbReference type="Pfam" id="PF03198">
    <property type="entry name" value="Glyco_hydro_72"/>
    <property type="match status" value="1"/>
</dbReference>
<keyword evidence="4 9" id="KW-0732">Signal</keyword>
<evidence type="ECO:0000256" key="6">
    <source>
        <dbReference type="ARBA" id="ARBA00023157"/>
    </source>
</evidence>
<evidence type="ECO:0000259" key="11">
    <source>
        <dbReference type="SMART" id="SM00768"/>
    </source>
</evidence>
<dbReference type="FunFam" id="3.20.20.80:FF:000038">
    <property type="entry name" value="1,3-beta-glucanosyltransferase"/>
    <property type="match status" value="1"/>
</dbReference>
<organism evidence="12 13">
    <name type="scientific">Karstenula rhodostoma CBS 690.94</name>
    <dbReference type="NCBI Taxonomy" id="1392251"/>
    <lineage>
        <taxon>Eukaryota</taxon>
        <taxon>Fungi</taxon>
        <taxon>Dikarya</taxon>
        <taxon>Ascomycota</taxon>
        <taxon>Pezizomycotina</taxon>
        <taxon>Dothideomycetes</taxon>
        <taxon>Pleosporomycetidae</taxon>
        <taxon>Pleosporales</taxon>
        <taxon>Massarineae</taxon>
        <taxon>Didymosphaeriaceae</taxon>
        <taxon>Karstenula</taxon>
    </lineage>
</organism>
<dbReference type="GO" id="GO:0071970">
    <property type="term" value="P:fungal-type cell wall (1-&gt;3)-beta-D-glucan biosynthetic process"/>
    <property type="evidence" value="ECO:0007669"/>
    <property type="project" value="TreeGrafter"/>
</dbReference>
<gene>
    <name evidence="12" type="ORF">P171DRAFT_485474</name>
</gene>
<feature type="transmembrane region" description="Helical" evidence="10">
    <location>
        <begin position="518"/>
        <end position="539"/>
    </location>
</feature>
<keyword evidence="9" id="KW-0808">Transferase</keyword>
<evidence type="ECO:0000256" key="8">
    <source>
        <dbReference type="ARBA" id="ARBA00023288"/>
    </source>
</evidence>
<keyword evidence="5 9" id="KW-0472">Membrane</keyword>
<reference evidence="12" key="1">
    <citation type="journal article" date="2020" name="Stud. Mycol.">
        <title>101 Dothideomycetes genomes: a test case for predicting lifestyles and emergence of pathogens.</title>
        <authorList>
            <person name="Haridas S."/>
            <person name="Albert R."/>
            <person name="Binder M."/>
            <person name="Bloem J."/>
            <person name="Labutti K."/>
            <person name="Salamov A."/>
            <person name="Andreopoulos B."/>
            <person name="Baker S."/>
            <person name="Barry K."/>
            <person name="Bills G."/>
            <person name="Bluhm B."/>
            <person name="Cannon C."/>
            <person name="Castanera R."/>
            <person name="Culley D."/>
            <person name="Daum C."/>
            <person name="Ezra D."/>
            <person name="Gonzalez J."/>
            <person name="Henrissat B."/>
            <person name="Kuo A."/>
            <person name="Liang C."/>
            <person name="Lipzen A."/>
            <person name="Lutzoni F."/>
            <person name="Magnuson J."/>
            <person name="Mondo S."/>
            <person name="Nolan M."/>
            <person name="Ohm R."/>
            <person name="Pangilinan J."/>
            <person name="Park H.-J."/>
            <person name="Ramirez L."/>
            <person name="Alfaro M."/>
            <person name="Sun H."/>
            <person name="Tritt A."/>
            <person name="Yoshinaga Y."/>
            <person name="Zwiers L.-H."/>
            <person name="Turgeon B."/>
            <person name="Goodwin S."/>
            <person name="Spatafora J."/>
            <person name="Crous P."/>
            <person name="Grigoriev I."/>
        </authorList>
    </citation>
    <scope>NUCLEOTIDE SEQUENCE</scope>
    <source>
        <strain evidence="12">CBS 690.94</strain>
    </source>
</reference>
<dbReference type="InterPro" id="IPR004886">
    <property type="entry name" value="Glucanosyltransferase"/>
</dbReference>
<protein>
    <recommendedName>
        <fullName evidence="9">1,3-beta-glucanosyltransferase</fullName>
        <ecNumber evidence="9">2.4.1.-</ecNumber>
    </recommendedName>
</protein>
<dbReference type="EC" id="2.4.1.-" evidence="9"/>
<evidence type="ECO:0000313" key="13">
    <source>
        <dbReference type="Proteomes" id="UP000799764"/>
    </source>
</evidence>
<evidence type="ECO:0000256" key="2">
    <source>
        <dbReference type="ARBA" id="ARBA00007528"/>
    </source>
</evidence>
<dbReference type="PANTHER" id="PTHR31468:SF2">
    <property type="entry name" value="1,3-BETA-GLUCANOSYLTRANSFERASE GAS1"/>
    <property type="match status" value="1"/>
</dbReference>
<dbReference type="GO" id="GO:0031505">
    <property type="term" value="P:fungal-type cell wall organization"/>
    <property type="evidence" value="ECO:0007669"/>
    <property type="project" value="TreeGrafter"/>
</dbReference>
<dbReference type="InterPro" id="IPR017853">
    <property type="entry name" value="GH"/>
</dbReference>
<dbReference type="OrthoDB" id="421038at2759"/>
<dbReference type="GO" id="GO:0098552">
    <property type="term" value="C:side of membrane"/>
    <property type="evidence" value="ECO:0007669"/>
    <property type="project" value="UniProtKB-KW"/>
</dbReference>
<evidence type="ECO:0000256" key="5">
    <source>
        <dbReference type="ARBA" id="ARBA00023136"/>
    </source>
</evidence>
<evidence type="ECO:0000313" key="12">
    <source>
        <dbReference type="EMBL" id="KAF2444007.1"/>
    </source>
</evidence>
<dbReference type="EMBL" id="MU001501">
    <property type="protein sequence ID" value="KAF2444007.1"/>
    <property type="molecule type" value="Genomic_DNA"/>
</dbReference>
<evidence type="ECO:0000256" key="10">
    <source>
        <dbReference type="SAM" id="Phobius"/>
    </source>
</evidence>
<keyword evidence="3 9" id="KW-0336">GPI-anchor</keyword>
<evidence type="ECO:0000256" key="9">
    <source>
        <dbReference type="RuleBase" id="RU361209"/>
    </source>
</evidence>
<dbReference type="Proteomes" id="UP000799764">
    <property type="component" value="Unassembled WGS sequence"/>
</dbReference>
<accession>A0A9P4UCC9</accession>
<feature type="signal peptide" evidence="9">
    <location>
        <begin position="1"/>
        <end position="17"/>
    </location>
</feature>
<dbReference type="Gene3D" id="3.20.20.80">
    <property type="entry name" value="Glycosidases"/>
    <property type="match status" value="1"/>
</dbReference>
<dbReference type="GO" id="GO:0005886">
    <property type="term" value="C:plasma membrane"/>
    <property type="evidence" value="ECO:0007669"/>
    <property type="project" value="UniProtKB-SubCell"/>
</dbReference>
<proteinExistence type="inferred from homology"/>
<keyword evidence="6" id="KW-1015">Disulfide bond</keyword>
<sequence length="540" mass="57493">MKLSFAAAALFAATAVAEVDPIVIKGSKFFYKSNGTQFYMRGVAYQQGVGAAGSTDSSSDYTDPLADSTSCKRDIEYLKKLRTNTIRVYAIDPTKDHKECMTALQDAGIYVVADLSEPKTSINREDAEWNTPLFERYTSVIDEMQQYSNTLGFFAGNEVSNQKNNTFASAFVKAAVRDSKSYIKSKGYRTIGVGYATNDDKDIRENLANFFDCGDSSESIDFWGYNIYSWCGESSFQKSGFDVRTKEFENYNVPVFFAEYGCNEVTPRLFTEVGALYGPQMNDVWSGGIVYMFHEEENKFGLAKVSGGKVTTNKDFDNLSKEIAKATPTGVKMANYNPTNTAAAKCPSVDSSWGAPSDPLPPVVNVQACSCMMDTISCTVSDSVETDDDVGSLFGVICGMKEGEYCAGINRNATSGPYGAYGMCKPKEQLAFALNTYYKAQNKAAKACDFKGSATIKQAAASTAAACDSLLKQAGEDGTGTLSGGAALATGGGGSGSSSESGSQGAAAGGLTVSHVSVGYFGIATYFLGAIASGAAMILL</sequence>
<comment type="subcellular location">
    <subcellularLocation>
        <location evidence="1 9">Cell membrane</location>
        <topology evidence="1 9">Lipid-anchor</topology>
        <topology evidence="1 9">GPI-anchor</topology>
    </subcellularLocation>
</comment>
<dbReference type="AlphaFoldDB" id="A0A9P4UCC9"/>
<keyword evidence="10" id="KW-0812">Transmembrane</keyword>
<feature type="chain" id="PRO_5040530739" description="1,3-beta-glucanosyltransferase" evidence="9">
    <location>
        <begin position="18"/>
        <end position="540"/>
    </location>
</feature>
<evidence type="ECO:0000256" key="3">
    <source>
        <dbReference type="ARBA" id="ARBA00022622"/>
    </source>
</evidence>
<evidence type="ECO:0000256" key="4">
    <source>
        <dbReference type="ARBA" id="ARBA00022729"/>
    </source>
</evidence>
<dbReference type="PANTHER" id="PTHR31468">
    <property type="entry name" value="1,3-BETA-GLUCANOSYLTRANSFERASE GAS1"/>
    <property type="match status" value="1"/>
</dbReference>
<comment type="caution">
    <text evidence="12">The sequence shown here is derived from an EMBL/GenBank/DDBJ whole genome shotgun (WGS) entry which is preliminary data.</text>
</comment>
<dbReference type="SUPFAM" id="SSF51445">
    <property type="entry name" value="(Trans)glycosidases"/>
    <property type="match status" value="1"/>
</dbReference>
<comment type="function">
    <text evidence="9">Splits internally a 1,3-beta-glucan molecule and transfers the newly generated reducing end (the donor) to the non-reducing end of another 1,3-beta-glucan molecule (the acceptor) forming a 1,3-beta linkage, resulting in the elongation of 1,3-beta-glucan chains in the cell wall.</text>
</comment>
<keyword evidence="7" id="KW-0325">Glycoprotein</keyword>
<keyword evidence="13" id="KW-1185">Reference proteome</keyword>
<comment type="similarity">
    <text evidence="2 9">Belongs to the glycosyl hydrolase 72 family.</text>
</comment>
<evidence type="ECO:0000256" key="7">
    <source>
        <dbReference type="ARBA" id="ARBA00023180"/>
    </source>
</evidence>
<feature type="domain" description="X8" evidence="11">
    <location>
        <begin position="376"/>
        <end position="469"/>
    </location>
</feature>
<keyword evidence="10" id="KW-1133">Transmembrane helix</keyword>
<dbReference type="GO" id="GO:0042124">
    <property type="term" value="F:1,3-beta-glucanosyltransferase activity"/>
    <property type="evidence" value="ECO:0007669"/>
    <property type="project" value="TreeGrafter"/>
</dbReference>